<sequence length="543" mass="61693">MYPYTEENCQPPAEVILKPLNDQDFCPPTGFVQHNLTVTRRPTFILMPKYKDYGTEEISNRTTFMPDESQIRLPGEIRNSSEAQLSDIGFMAWGPKDSNNPSGWPRRFRENLEAEEGCPVYKVPAIDADPVEFGPVKSFIPSLGGSQRGCRPIATRKVGFMFGFATSQSRTLKYLPRWYDWLNNTKTVEIETVMVLISPNENNSDTNWEIEMIGKALGFPLKIKSVSAKRYEWRYMRLVQHMWLEALKRESEGHHRTDWFTLADDDTFFLSLDSVNRMLSKYNPLEHYLIGASSESQQANNHFGRIAFGGAGIFLSRGLIQKMNAPGAFEGCFKDFGNEFGGDAMVTKCAIKLTSNATFKAEPTLHQLDIRDEAHGIFQAGLTFNTIHHWSSWFQLQPRSHPYTLKDPLALVGLLGKAARVVGAENWTRRYVWGFKNNTDPRLVASSGAVVVALGYSVTIFADSVLKQSFLDRIEHTFASEPVVMKTRPKLLETRQRRTYYLNSIRLVQGTGGRVAVMTHVNQEGELVDLVWDGRRRPHEDDD</sequence>
<dbReference type="AlphaFoldDB" id="A0A0L0VKE5"/>
<evidence type="ECO:0008006" key="3">
    <source>
        <dbReference type="Google" id="ProtNLM"/>
    </source>
</evidence>
<dbReference type="InterPro" id="IPR006740">
    <property type="entry name" value="DUF604"/>
</dbReference>
<reference evidence="2" key="1">
    <citation type="submission" date="2014-03" db="EMBL/GenBank/DDBJ databases">
        <title>The Genome Sequence of Puccinia striiformis f. sp. tritici PST-78.</title>
        <authorList>
            <consortium name="The Broad Institute Genome Sequencing Platform"/>
            <person name="Cuomo C."/>
            <person name="Hulbert S."/>
            <person name="Chen X."/>
            <person name="Walker B."/>
            <person name="Young S.K."/>
            <person name="Zeng Q."/>
            <person name="Gargeya S."/>
            <person name="Fitzgerald M."/>
            <person name="Haas B."/>
            <person name="Abouelleil A."/>
            <person name="Alvarado L."/>
            <person name="Arachchi H.M."/>
            <person name="Berlin A.M."/>
            <person name="Chapman S.B."/>
            <person name="Goldberg J."/>
            <person name="Griggs A."/>
            <person name="Gujja S."/>
            <person name="Hansen M."/>
            <person name="Howarth C."/>
            <person name="Imamovic A."/>
            <person name="Larimer J."/>
            <person name="McCowan C."/>
            <person name="Montmayeur A."/>
            <person name="Murphy C."/>
            <person name="Neiman D."/>
            <person name="Pearson M."/>
            <person name="Priest M."/>
            <person name="Roberts A."/>
            <person name="Saif S."/>
            <person name="Shea T."/>
            <person name="Sisk P."/>
            <person name="Sykes S."/>
            <person name="Wortman J."/>
            <person name="Nusbaum C."/>
            <person name="Birren B."/>
        </authorList>
    </citation>
    <scope>NUCLEOTIDE SEQUENCE [LARGE SCALE GENOMIC DNA]</scope>
    <source>
        <strain evidence="2">race PST-78</strain>
    </source>
</reference>
<evidence type="ECO:0000313" key="2">
    <source>
        <dbReference type="Proteomes" id="UP000054564"/>
    </source>
</evidence>
<dbReference type="Pfam" id="PF04646">
    <property type="entry name" value="DUF604"/>
    <property type="match status" value="1"/>
</dbReference>
<dbReference type="Proteomes" id="UP000054564">
    <property type="component" value="Unassembled WGS sequence"/>
</dbReference>
<dbReference type="Gene3D" id="3.90.550.50">
    <property type="match status" value="1"/>
</dbReference>
<name>A0A0L0VKE5_9BASI</name>
<dbReference type="PANTHER" id="PTHR10811">
    <property type="entry name" value="FRINGE-RELATED"/>
    <property type="match status" value="1"/>
</dbReference>
<dbReference type="EMBL" id="AJIL01000043">
    <property type="protein sequence ID" value="KNE99750.1"/>
    <property type="molecule type" value="Genomic_DNA"/>
</dbReference>
<proteinExistence type="predicted"/>
<organism evidence="1 2">
    <name type="scientific">Puccinia striiformis f. sp. tritici PST-78</name>
    <dbReference type="NCBI Taxonomy" id="1165861"/>
    <lineage>
        <taxon>Eukaryota</taxon>
        <taxon>Fungi</taxon>
        <taxon>Dikarya</taxon>
        <taxon>Basidiomycota</taxon>
        <taxon>Pucciniomycotina</taxon>
        <taxon>Pucciniomycetes</taxon>
        <taxon>Pucciniales</taxon>
        <taxon>Pucciniaceae</taxon>
        <taxon>Puccinia</taxon>
    </lineage>
</organism>
<evidence type="ECO:0000313" key="1">
    <source>
        <dbReference type="EMBL" id="KNE99750.1"/>
    </source>
</evidence>
<accession>A0A0L0VKE5</accession>
<keyword evidence="2" id="KW-1185">Reference proteome</keyword>
<protein>
    <recommendedName>
        <fullName evidence="3">Glycosyltransferase family 31 protein</fullName>
    </recommendedName>
</protein>
<dbReference type="OrthoDB" id="2187549at2759"/>
<dbReference type="STRING" id="1165861.A0A0L0VKE5"/>
<gene>
    <name evidence="1" type="ORF">PSTG_07037</name>
</gene>
<comment type="caution">
    <text evidence="1">The sequence shown here is derived from an EMBL/GenBank/DDBJ whole genome shotgun (WGS) entry which is preliminary data.</text>
</comment>